<evidence type="ECO:0000256" key="1">
    <source>
        <dbReference type="SAM" id="Coils"/>
    </source>
</evidence>
<dbReference type="EMBL" id="AP018586">
    <property type="protein sequence ID" value="BBD91190.1"/>
    <property type="molecule type" value="Genomic_DNA"/>
</dbReference>
<organism evidence="2 3">
    <name type="scientific">Staphylococcus caprae</name>
    <dbReference type="NCBI Taxonomy" id="29380"/>
    <lineage>
        <taxon>Bacteria</taxon>
        <taxon>Bacillati</taxon>
        <taxon>Bacillota</taxon>
        <taxon>Bacilli</taxon>
        <taxon>Bacillales</taxon>
        <taxon>Staphylococcaceae</taxon>
        <taxon>Staphylococcus</taxon>
    </lineage>
</organism>
<dbReference type="Gene3D" id="3.40.50.1820">
    <property type="entry name" value="alpha/beta hydrolase"/>
    <property type="match status" value="1"/>
</dbReference>
<dbReference type="RefSeq" id="WP_002444957.1">
    <property type="nucleotide sequence ID" value="NZ_AP018585.1"/>
</dbReference>
<dbReference type="SUPFAM" id="SSF53474">
    <property type="entry name" value="alpha/beta-Hydrolases"/>
    <property type="match status" value="1"/>
</dbReference>
<gene>
    <name evidence="2" type="ORF">JMUB590_0080</name>
</gene>
<dbReference type="GeneID" id="58049866"/>
<sequence length="460" mass="51366">MYQAEYKIKSKNLTNNSEETSSVSSISYEIENAKNNGLKTKKIVEQIEDLKQSDKFPSNLKYIDSYTDPNTGTTSTAFLNKDTGKLTVGMTGTNFHSEQLKRVGASLFNPQVKASKQDYKDTAETLKDLRSDANIGLRSVTNKDAQFKGTQQFIKNLQKEYDIEIITGHSLGGRDAIIIGTSNGIKKIVVYNPAPLAIKGTRILKTPLSPLLSSYFDTKNDDDVDELLKKYDGNILRIVSDKDELNERVKHSDYVSAGDELILKNGKGHSMDGFMSANEQKVIKKVLKKLEKYEEANDKTYINAKKQTKNKLGKVDEVRANLLQASGGALSSSQQKLLECLTALSIAEGLNQLVEEEFQRLKKMYHEMDKKFEKNWEEAQESGNEIGKHLSGDEVLSALNAGNVNEYKLVTTPQNEISIKLSHLSNVSSQYSMYVSKIKNSINEIVNKDQMLASQIGSLM</sequence>
<protein>
    <recommendedName>
        <fullName evidence="4">Fungal lipase-like domain-containing protein</fullName>
    </recommendedName>
</protein>
<keyword evidence="3" id="KW-1185">Reference proteome</keyword>
<accession>A0ABM7FM78</accession>
<evidence type="ECO:0000313" key="3">
    <source>
        <dbReference type="Proteomes" id="UP000274772"/>
    </source>
</evidence>
<proteinExistence type="predicted"/>
<dbReference type="InterPro" id="IPR029058">
    <property type="entry name" value="AB_hydrolase_fold"/>
</dbReference>
<dbReference type="Proteomes" id="UP000274772">
    <property type="component" value="Chromosome"/>
</dbReference>
<evidence type="ECO:0000313" key="2">
    <source>
        <dbReference type="EMBL" id="BBD91190.1"/>
    </source>
</evidence>
<evidence type="ECO:0008006" key="4">
    <source>
        <dbReference type="Google" id="ProtNLM"/>
    </source>
</evidence>
<feature type="coiled-coil region" evidence="1">
    <location>
        <begin position="276"/>
        <end position="303"/>
    </location>
</feature>
<keyword evidence="1" id="KW-0175">Coiled coil</keyword>
<name>A0ABM7FM78_9STAP</name>
<reference evidence="2 3" key="1">
    <citation type="submission" date="2018-05" db="EMBL/GenBank/DDBJ databases">
        <title>Complete genome sequencing of three human clinical isolates of Staphylococcus caprae reveals virulence factors similar to those of S. epidermidis and S. capitis.</title>
        <authorList>
            <person name="Watanabe S."/>
            <person name="Cui L."/>
        </authorList>
    </citation>
    <scope>NUCLEOTIDE SEQUENCE [LARGE SCALE GENOMIC DNA]</scope>
    <source>
        <strain evidence="2 3">JMUB590</strain>
    </source>
</reference>